<proteinExistence type="predicted"/>
<dbReference type="Proteomes" id="UP001307889">
    <property type="component" value="Chromosome 3"/>
</dbReference>
<keyword evidence="3" id="KW-1185">Reference proteome</keyword>
<gene>
    <name evidence="2" type="ORF">NTJ_05244</name>
</gene>
<accession>A0ABN7AK57</accession>
<reference evidence="2 3" key="1">
    <citation type="submission" date="2023-09" db="EMBL/GenBank/DDBJ databases">
        <title>Nesidiocoris tenuis whole genome shotgun sequence.</title>
        <authorList>
            <person name="Shibata T."/>
            <person name="Shimoda M."/>
            <person name="Kobayashi T."/>
            <person name="Uehara T."/>
        </authorList>
    </citation>
    <scope>NUCLEOTIDE SEQUENCE [LARGE SCALE GENOMIC DNA]</scope>
    <source>
        <strain evidence="2 3">Japan</strain>
    </source>
</reference>
<evidence type="ECO:0000313" key="3">
    <source>
        <dbReference type="Proteomes" id="UP001307889"/>
    </source>
</evidence>
<dbReference type="EMBL" id="AP028911">
    <property type="protein sequence ID" value="BES92433.1"/>
    <property type="molecule type" value="Genomic_DNA"/>
</dbReference>
<name>A0ABN7AK57_9HEMI</name>
<organism evidence="2 3">
    <name type="scientific">Nesidiocoris tenuis</name>
    <dbReference type="NCBI Taxonomy" id="355587"/>
    <lineage>
        <taxon>Eukaryota</taxon>
        <taxon>Metazoa</taxon>
        <taxon>Ecdysozoa</taxon>
        <taxon>Arthropoda</taxon>
        <taxon>Hexapoda</taxon>
        <taxon>Insecta</taxon>
        <taxon>Pterygota</taxon>
        <taxon>Neoptera</taxon>
        <taxon>Paraneoptera</taxon>
        <taxon>Hemiptera</taxon>
        <taxon>Heteroptera</taxon>
        <taxon>Panheteroptera</taxon>
        <taxon>Cimicomorpha</taxon>
        <taxon>Miridae</taxon>
        <taxon>Dicyphina</taxon>
        <taxon>Nesidiocoris</taxon>
    </lineage>
</organism>
<protein>
    <submittedName>
        <fullName evidence="2">Uncharacterized protein</fullName>
    </submittedName>
</protein>
<evidence type="ECO:0000313" key="2">
    <source>
        <dbReference type="EMBL" id="BES92433.1"/>
    </source>
</evidence>
<evidence type="ECO:0000256" key="1">
    <source>
        <dbReference type="SAM" id="MobiDB-lite"/>
    </source>
</evidence>
<sequence>MHNSAVNAYFINFTNRYVSSPYAFYLLDFCATLERLGHSTAQRTTVLPPGPARSSLGRLINRRSRRAGTGSGNGE</sequence>
<feature type="region of interest" description="Disordered" evidence="1">
    <location>
        <begin position="40"/>
        <end position="75"/>
    </location>
</feature>